<evidence type="ECO:0000256" key="11">
    <source>
        <dbReference type="PIRNR" id="PIRNR006268"/>
    </source>
</evidence>
<dbReference type="InterPro" id="IPR024932">
    <property type="entry name" value="ApbE"/>
</dbReference>
<dbReference type="InterPro" id="IPR003374">
    <property type="entry name" value="ApbE-like_sf"/>
</dbReference>
<dbReference type="SUPFAM" id="SSF143631">
    <property type="entry name" value="ApbE-like"/>
    <property type="match status" value="1"/>
</dbReference>
<comment type="similarity">
    <text evidence="11">Belongs to the ApbE family.</text>
</comment>
<evidence type="ECO:0000256" key="7">
    <source>
        <dbReference type="ARBA" id="ARBA00022827"/>
    </source>
</evidence>
<reference evidence="12 13" key="1">
    <citation type="submission" date="2023-02" db="EMBL/GenBank/DDBJ databases">
        <title>Genome sequence of Sphingobacterium sp. KACC 22765.</title>
        <authorList>
            <person name="Kim S."/>
            <person name="Heo J."/>
            <person name="Kwon S.-W."/>
        </authorList>
    </citation>
    <scope>NUCLEOTIDE SEQUENCE [LARGE SCALE GENOMIC DNA]</scope>
    <source>
        <strain evidence="12 13">KACC 22765</strain>
    </source>
</reference>
<dbReference type="EMBL" id="CP117880">
    <property type="protein sequence ID" value="WDF70015.1"/>
    <property type="molecule type" value="Genomic_DNA"/>
</dbReference>
<dbReference type="PANTHER" id="PTHR30040">
    <property type="entry name" value="THIAMINE BIOSYNTHESIS LIPOPROTEIN APBE"/>
    <property type="match status" value="1"/>
</dbReference>
<evidence type="ECO:0000256" key="9">
    <source>
        <dbReference type="ARBA" id="ARBA00031306"/>
    </source>
</evidence>
<evidence type="ECO:0000256" key="5">
    <source>
        <dbReference type="ARBA" id="ARBA00022679"/>
    </source>
</evidence>
<evidence type="ECO:0000256" key="6">
    <source>
        <dbReference type="ARBA" id="ARBA00022723"/>
    </source>
</evidence>
<dbReference type="PANTHER" id="PTHR30040:SF2">
    <property type="entry name" value="FAD:PROTEIN FMN TRANSFERASE"/>
    <property type="match status" value="1"/>
</dbReference>
<evidence type="ECO:0000256" key="2">
    <source>
        <dbReference type="ARBA" id="ARBA00011955"/>
    </source>
</evidence>
<dbReference type="PIRSF" id="PIRSF006268">
    <property type="entry name" value="ApbE"/>
    <property type="match status" value="1"/>
</dbReference>
<dbReference type="RefSeq" id="WP_274268722.1">
    <property type="nucleotide sequence ID" value="NZ_CP117880.1"/>
</dbReference>
<keyword evidence="8 11" id="KW-0460">Magnesium</keyword>
<proteinExistence type="inferred from homology"/>
<organism evidence="12 13">
    <name type="scientific">Sphingobacterium oryzagri</name>
    <dbReference type="NCBI Taxonomy" id="3025669"/>
    <lineage>
        <taxon>Bacteria</taxon>
        <taxon>Pseudomonadati</taxon>
        <taxon>Bacteroidota</taxon>
        <taxon>Sphingobacteriia</taxon>
        <taxon>Sphingobacteriales</taxon>
        <taxon>Sphingobacteriaceae</taxon>
        <taxon>Sphingobacterium</taxon>
    </lineage>
</organism>
<comment type="cofactor">
    <cofactor evidence="1">
        <name>Mg(2+)</name>
        <dbReference type="ChEBI" id="CHEBI:18420"/>
    </cofactor>
</comment>
<keyword evidence="13" id="KW-1185">Reference proteome</keyword>
<comment type="catalytic activity">
    <reaction evidence="10 11">
        <text>L-threonyl-[protein] + FAD = FMN-L-threonyl-[protein] + AMP + H(+)</text>
        <dbReference type="Rhea" id="RHEA:36847"/>
        <dbReference type="Rhea" id="RHEA-COMP:11060"/>
        <dbReference type="Rhea" id="RHEA-COMP:11061"/>
        <dbReference type="ChEBI" id="CHEBI:15378"/>
        <dbReference type="ChEBI" id="CHEBI:30013"/>
        <dbReference type="ChEBI" id="CHEBI:57692"/>
        <dbReference type="ChEBI" id="CHEBI:74257"/>
        <dbReference type="ChEBI" id="CHEBI:456215"/>
        <dbReference type="EC" id="2.7.1.180"/>
    </reaction>
</comment>
<evidence type="ECO:0000313" key="12">
    <source>
        <dbReference type="EMBL" id="WDF70015.1"/>
    </source>
</evidence>
<dbReference type="Gene3D" id="3.10.520.10">
    <property type="entry name" value="ApbE-like domains"/>
    <property type="match status" value="1"/>
</dbReference>
<evidence type="ECO:0000256" key="4">
    <source>
        <dbReference type="ARBA" id="ARBA00022630"/>
    </source>
</evidence>
<gene>
    <name evidence="12" type="ORF">PQ465_06465</name>
</gene>
<keyword evidence="5 11" id="KW-0808">Transferase</keyword>
<name>A0ABY7WNW2_9SPHI</name>
<dbReference type="EC" id="2.7.1.180" evidence="2 11"/>
<dbReference type="Proteomes" id="UP001221558">
    <property type="component" value="Chromosome"/>
</dbReference>
<evidence type="ECO:0000313" key="13">
    <source>
        <dbReference type="Proteomes" id="UP001221558"/>
    </source>
</evidence>
<protein>
    <recommendedName>
        <fullName evidence="3 11">FAD:protein FMN transferase</fullName>
        <ecNumber evidence="2 11">2.7.1.180</ecNumber>
    </recommendedName>
    <alternativeName>
        <fullName evidence="9 11">Flavin transferase</fullName>
    </alternativeName>
</protein>
<keyword evidence="7 11" id="KW-0274">FAD</keyword>
<evidence type="ECO:0000256" key="1">
    <source>
        <dbReference type="ARBA" id="ARBA00001946"/>
    </source>
</evidence>
<evidence type="ECO:0000256" key="8">
    <source>
        <dbReference type="ARBA" id="ARBA00022842"/>
    </source>
</evidence>
<evidence type="ECO:0000256" key="3">
    <source>
        <dbReference type="ARBA" id="ARBA00016337"/>
    </source>
</evidence>
<sequence>MMTNMLQTATKPYIAQTRSLFYCQCKIKVPLACGETCLDDCFALMEEVDRRYNSYQAGSYFDQINTGAGQWVPVDATTIAILQSVKKVSALTDGAYAISSMPLLQLWGFYQKDNQQIPSATALRDALAKVNDAAIEIDSLSNHVRIPHGQRLITGSFAKALAVDRVVAHLRKTGVTDAIINAGGSSIFAINDATHPQWHVQVPDPLTQTSVRLPLTNSCLSLSGKINNHIHIDGTCYSHIVHGKSGWPAGTSQVLLCTTEAFLGDVLSTAVFVVAPADRDQVLAKLAQEFSFHYRRIEENGDQIQSTCFSYPR</sequence>
<keyword evidence="4 11" id="KW-0285">Flavoprotein</keyword>
<accession>A0ABY7WNW2</accession>
<dbReference type="Pfam" id="PF02424">
    <property type="entry name" value="ApbE"/>
    <property type="match status" value="1"/>
</dbReference>
<evidence type="ECO:0000256" key="10">
    <source>
        <dbReference type="ARBA" id="ARBA00048540"/>
    </source>
</evidence>
<dbReference type="GO" id="GO:0016740">
    <property type="term" value="F:transferase activity"/>
    <property type="evidence" value="ECO:0007669"/>
    <property type="project" value="UniProtKB-KW"/>
</dbReference>
<keyword evidence="6 11" id="KW-0479">Metal-binding</keyword>